<feature type="domain" description="DUF7882" evidence="1">
    <location>
        <begin position="1"/>
        <end position="88"/>
    </location>
</feature>
<dbReference type="InterPro" id="IPR057204">
    <property type="entry name" value="DUF7882"/>
</dbReference>
<accession>A0AA41XI95</accession>
<keyword evidence="2" id="KW-0436">Ligase</keyword>
<sequence>MGSLFYGGEYEIEIDDRALAHLQIAVLSKLRRGEACSFTWSVGKQAGSGRESVWLHEGVALRFRYDSAQAISLNPDWIAVLTATGHRGDIQLLEEPVPAGSA</sequence>
<dbReference type="EMBL" id="JANLCK010000007">
    <property type="protein sequence ID" value="MCS5726855.1"/>
    <property type="molecule type" value="Genomic_DNA"/>
</dbReference>
<name>A0AA41XI95_9MICO</name>
<proteinExistence type="predicted"/>
<gene>
    <name evidence="2" type="ORF">N1028_13225</name>
</gene>
<evidence type="ECO:0000313" key="2">
    <source>
        <dbReference type="EMBL" id="MCS5726855.1"/>
    </source>
</evidence>
<dbReference type="Proteomes" id="UP001165587">
    <property type="component" value="Unassembled WGS sequence"/>
</dbReference>
<keyword evidence="3" id="KW-1185">Reference proteome</keyword>
<evidence type="ECO:0000313" key="3">
    <source>
        <dbReference type="Proteomes" id="UP001165587"/>
    </source>
</evidence>
<dbReference type="GO" id="GO:0016874">
    <property type="term" value="F:ligase activity"/>
    <property type="evidence" value="ECO:0007669"/>
    <property type="project" value="UniProtKB-KW"/>
</dbReference>
<dbReference type="Pfam" id="PF25355">
    <property type="entry name" value="DUF7882"/>
    <property type="match status" value="1"/>
</dbReference>
<dbReference type="RefSeq" id="WP_259529730.1">
    <property type="nucleotide sequence ID" value="NZ_JANLCK010000007.1"/>
</dbReference>
<protein>
    <submittedName>
        <fullName evidence="2">ATP-dependent DNA ligase</fullName>
    </submittedName>
</protein>
<comment type="caution">
    <text evidence="2">The sequence shown here is derived from an EMBL/GenBank/DDBJ whole genome shotgun (WGS) entry which is preliminary data.</text>
</comment>
<evidence type="ECO:0000259" key="1">
    <source>
        <dbReference type="Pfam" id="PF25355"/>
    </source>
</evidence>
<dbReference type="AlphaFoldDB" id="A0AA41XI95"/>
<reference evidence="2" key="1">
    <citation type="submission" date="2022-08" db="EMBL/GenBank/DDBJ databases">
        <authorList>
            <person name="Deng Y."/>
            <person name="Han X.-F."/>
            <person name="Zhang Y.-Q."/>
        </authorList>
    </citation>
    <scope>NUCLEOTIDE SEQUENCE</scope>
    <source>
        <strain evidence="2">CPCC 203407</strain>
    </source>
</reference>
<organism evidence="2 3">
    <name type="scientific">Herbiconiux oxytropis</name>
    <dbReference type="NCBI Taxonomy" id="2970915"/>
    <lineage>
        <taxon>Bacteria</taxon>
        <taxon>Bacillati</taxon>
        <taxon>Actinomycetota</taxon>
        <taxon>Actinomycetes</taxon>
        <taxon>Micrococcales</taxon>
        <taxon>Microbacteriaceae</taxon>
        <taxon>Herbiconiux</taxon>
    </lineage>
</organism>